<evidence type="ECO:0000313" key="2">
    <source>
        <dbReference type="EMBL" id="EEH57412.1"/>
    </source>
</evidence>
<evidence type="ECO:0000256" key="1">
    <source>
        <dbReference type="SAM" id="MobiDB-lite"/>
    </source>
</evidence>
<proteinExistence type="predicted"/>
<dbReference type="EMBL" id="GG663739">
    <property type="protein sequence ID" value="EEH57412.1"/>
    <property type="molecule type" value="Genomic_DNA"/>
</dbReference>
<gene>
    <name evidence="2" type="ORF">MICPUCDRAFT_58278</name>
</gene>
<feature type="region of interest" description="Disordered" evidence="1">
    <location>
        <begin position="172"/>
        <end position="203"/>
    </location>
</feature>
<evidence type="ECO:0000313" key="3">
    <source>
        <dbReference type="Proteomes" id="UP000001876"/>
    </source>
</evidence>
<accession>C1MRY6</accession>
<dbReference type="KEGG" id="mpp:MICPUCDRAFT_58278"/>
<dbReference type="GeneID" id="9684396"/>
<sequence length="270" mass="30100">MAPPTMRRPRAREGEVSPAGKLLLVFVVAATIVYVAFGGGGSREPIDRATATAAAAATARGEARLADASLAKNLGTRETQLELRWGVDRDIATRICAKNRAFAEPSGYWVSGTTFLDDEATTFQHAVTFHDSATGLPLFVAPRVRRVRSILASFGFRKNFGFPRRPRCPLFPPPRPVPVRPRRRDLHPHPHPHPHPRDRPQGRTWREFEAESRAHGWPSFRDEEVVWENVRVLGRENNAEVISADGVTHLVRSGSHWSPYDRVGVVNAYP</sequence>
<keyword evidence="3" id="KW-1185">Reference proteome</keyword>
<organism evidence="3">
    <name type="scientific">Micromonas pusilla (strain CCMP1545)</name>
    <name type="common">Picoplanktonic green alga</name>
    <dbReference type="NCBI Taxonomy" id="564608"/>
    <lineage>
        <taxon>Eukaryota</taxon>
        <taxon>Viridiplantae</taxon>
        <taxon>Chlorophyta</taxon>
        <taxon>Mamiellophyceae</taxon>
        <taxon>Mamiellales</taxon>
        <taxon>Mamiellaceae</taxon>
        <taxon>Micromonas</taxon>
    </lineage>
</organism>
<name>C1MRY6_MICPC</name>
<dbReference type="RefSeq" id="XP_003058957.1">
    <property type="nucleotide sequence ID" value="XM_003058911.1"/>
</dbReference>
<dbReference type="OrthoDB" id="44061at2759"/>
<protein>
    <submittedName>
        <fullName evidence="2">Predicted protein</fullName>
    </submittedName>
</protein>
<reference evidence="2" key="1">
    <citation type="journal article" date="2009" name="Science">
        <title>Green evolution and dynamic adaptations revealed by genomes of the marine picoeukaryotes Micromonas.</title>
        <authorList>
            <person name="Worden A.Z."/>
            <person name="Lee J.H."/>
            <person name="Mock T."/>
            <person name="Rouze P."/>
            <person name="Simmons M.P."/>
            <person name="Aerts A.L."/>
            <person name="Allen A.E."/>
            <person name="Cuvelier M.L."/>
            <person name="Derelle E."/>
            <person name="Everett M.V."/>
            <person name="Foulon E."/>
            <person name="Grimwood J."/>
            <person name="Gundlach H."/>
            <person name="Henrissat B."/>
            <person name="Napoli C."/>
            <person name="McDonald S.M."/>
            <person name="Parker M.S."/>
            <person name="Rombauts S."/>
            <person name="Salamov A."/>
            <person name="Von Dassow P."/>
            <person name="Badger J.H."/>
            <person name="Coutinho P.M."/>
            <person name="Demir E."/>
            <person name="Dubchak I."/>
            <person name="Gentemann C."/>
            <person name="Eikrem W."/>
            <person name="Gready J.E."/>
            <person name="John U."/>
            <person name="Lanier W."/>
            <person name="Lindquist E.A."/>
            <person name="Lucas S."/>
            <person name="Mayer K.F."/>
            <person name="Moreau H."/>
            <person name="Not F."/>
            <person name="Otillar R."/>
            <person name="Panaud O."/>
            <person name="Pangilinan J."/>
            <person name="Paulsen I."/>
            <person name="Piegu B."/>
            <person name="Poliakov A."/>
            <person name="Robbens S."/>
            <person name="Schmutz J."/>
            <person name="Toulza E."/>
            <person name="Wyss T."/>
            <person name="Zelensky A."/>
            <person name="Zhou K."/>
            <person name="Armbrust E.V."/>
            <person name="Bhattacharya D."/>
            <person name="Goodenough U.W."/>
            <person name="Van de Peer Y."/>
            <person name="Grigoriev I.V."/>
        </authorList>
    </citation>
    <scope>NUCLEOTIDE SEQUENCE [LARGE SCALE GENOMIC DNA]</scope>
    <source>
        <strain evidence="2">CCMP1545</strain>
    </source>
</reference>
<dbReference type="Proteomes" id="UP000001876">
    <property type="component" value="Unassembled WGS sequence"/>
</dbReference>
<dbReference type="AlphaFoldDB" id="C1MRY6"/>
<feature type="compositionally biased region" description="Basic residues" evidence="1">
    <location>
        <begin position="180"/>
        <end position="194"/>
    </location>
</feature>